<gene>
    <name evidence="1" type="ORF">MPOCJGCO_4081</name>
</gene>
<dbReference type="EMBL" id="BPRB01000260">
    <property type="protein sequence ID" value="GJE61953.1"/>
    <property type="molecule type" value="Genomic_DNA"/>
</dbReference>
<reference evidence="1" key="2">
    <citation type="submission" date="2021-08" db="EMBL/GenBank/DDBJ databases">
        <authorList>
            <person name="Tani A."/>
            <person name="Ola A."/>
            <person name="Ogura Y."/>
            <person name="Katsura K."/>
            <person name="Hayashi T."/>
        </authorList>
    </citation>
    <scope>NUCLEOTIDE SEQUENCE</scope>
    <source>
        <strain evidence="1">DSM 23632</strain>
    </source>
</reference>
<evidence type="ECO:0000313" key="2">
    <source>
        <dbReference type="Proteomes" id="UP001055057"/>
    </source>
</evidence>
<comment type="caution">
    <text evidence="1">The sequence shown here is derived from an EMBL/GenBank/DDBJ whole genome shotgun (WGS) entry which is preliminary data.</text>
</comment>
<proteinExistence type="predicted"/>
<organism evidence="1 2">
    <name type="scientific">Methylobacterium trifolii</name>
    <dbReference type="NCBI Taxonomy" id="1003092"/>
    <lineage>
        <taxon>Bacteria</taxon>
        <taxon>Pseudomonadati</taxon>
        <taxon>Pseudomonadota</taxon>
        <taxon>Alphaproteobacteria</taxon>
        <taxon>Hyphomicrobiales</taxon>
        <taxon>Methylobacteriaceae</taxon>
        <taxon>Methylobacterium</taxon>
    </lineage>
</organism>
<sequence>MRFLSPAMVVGKHNRFQWSVTVIETANQAMNALDAYWVRHETPEHQVIAQVHQTLQERATDYEDDWKALLDVAMKALNYRIDWQGQEVHRITKQDCSF</sequence>
<reference evidence="1" key="1">
    <citation type="journal article" date="2021" name="Front. Microbiol.">
        <title>Comprehensive Comparative Genomics and Phenotyping of Methylobacterium Species.</title>
        <authorList>
            <person name="Alessa O."/>
            <person name="Ogura Y."/>
            <person name="Fujitani Y."/>
            <person name="Takami H."/>
            <person name="Hayashi T."/>
            <person name="Sahin N."/>
            <person name="Tani A."/>
        </authorList>
    </citation>
    <scope>NUCLEOTIDE SEQUENCE</scope>
    <source>
        <strain evidence="1">DSM 23632</strain>
    </source>
</reference>
<name>A0ABQ4U4I0_9HYPH</name>
<protein>
    <submittedName>
        <fullName evidence="1">Uncharacterized protein</fullName>
    </submittedName>
</protein>
<accession>A0ABQ4U4I0</accession>
<keyword evidence="2" id="KW-1185">Reference proteome</keyword>
<evidence type="ECO:0000313" key="1">
    <source>
        <dbReference type="EMBL" id="GJE61953.1"/>
    </source>
</evidence>
<dbReference type="Proteomes" id="UP001055057">
    <property type="component" value="Unassembled WGS sequence"/>
</dbReference>